<name>A0A0F5YGE5_9CYAN</name>
<accession>A0A0F5YGE5</accession>
<evidence type="ECO:0000313" key="1">
    <source>
        <dbReference type="EMBL" id="KKD37833.2"/>
    </source>
</evidence>
<organism evidence="1 2">
    <name type="scientific">Limnoraphis robusta CS-951</name>
    <dbReference type="NCBI Taxonomy" id="1637645"/>
    <lineage>
        <taxon>Bacteria</taxon>
        <taxon>Bacillati</taxon>
        <taxon>Cyanobacteriota</taxon>
        <taxon>Cyanophyceae</taxon>
        <taxon>Oscillatoriophycideae</taxon>
        <taxon>Oscillatoriales</taxon>
        <taxon>Sirenicapillariaceae</taxon>
        <taxon>Limnoraphis</taxon>
    </lineage>
</organism>
<comment type="caution">
    <text evidence="1">The sequence shown here is derived from an EMBL/GenBank/DDBJ whole genome shotgun (WGS) entry which is preliminary data.</text>
</comment>
<dbReference type="AlphaFoldDB" id="A0A0F5YGE5"/>
<dbReference type="EMBL" id="LATL02000355">
    <property type="protein sequence ID" value="KKD37833.2"/>
    <property type="molecule type" value="Genomic_DNA"/>
</dbReference>
<evidence type="ECO:0000313" key="2">
    <source>
        <dbReference type="Proteomes" id="UP000033607"/>
    </source>
</evidence>
<protein>
    <submittedName>
        <fullName evidence="1">Uncharacterized protein</fullName>
    </submittedName>
</protein>
<dbReference type="Proteomes" id="UP000033607">
    <property type="component" value="Unassembled WGS sequence"/>
</dbReference>
<proteinExistence type="predicted"/>
<sequence>MDTRRVSPLFLAIHNNGKMSKVPLNTAMDSTTETLENPYSQFQAACSKIYIELVDMELTVQAMVSRSESSAPEYEVIAPSEVSQEAQEGLKLYYDNGGRKTWVLSEALANGQPITSQQIDEMVSFFNDAIAKRNQPEWNDVNAPFQPLICWKLMGGDFGNLWSRTTKELYVSIKKQLSQQ</sequence>
<gene>
    <name evidence="1" type="ORF">WN50_12040</name>
</gene>
<reference evidence="1 2" key="1">
    <citation type="submission" date="2015-06" db="EMBL/GenBank/DDBJ databases">
        <title>Draft genome assembly of filamentous brackish cyanobacterium Limnoraphis robusta strain CS-951.</title>
        <authorList>
            <person name="Willis A."/>
            <person name="Parks M."/>
            <person name="Burford M.A."/>
        </authorList>
    </citation>
    <scope>NUCLEOTIDE SEQUENCE [LARGE SCALE GENOMIC DNA]</scope>
    <source>
        <strain evidence="1 2">CS-951</strain>
    </source>
</reference>